<dbReference type="Pfam" id="PF09298">
    <property type="entry name" value="FAA_hydrolase_N"/>
    <property type="match status" value="1"/>
</dbReference>
<dbReference type="Gene3D" id="2.30.30.230">
    <property type="entry name" value="Fumarylacetoacetase, N-terminal domain"/>
    <property type="match status" value="1"/>
</dbReference>
<protein>
    <recommendedName>
        <fullName evidence="2">Fumarylacetoacetase N-terminal domain-containing protein</fullName>
    </recommendedName>
</protein>
<dbReference type="GO" id="GO:0006559">
    <property type="term" value="P:L-phenylalanine catabolic process"/>
    <property type="evidence" value="ECO:0007669"/>
    <property type="project" value="TreeGrafter"/>
</dbReference>
<organism evidence="3 4">
    <name type="scientific">Ralstonia solanacearum K60</name>
    <dbReference type="NCBI Taxonomy" id="1091042"/>
    <lineage>
        <taxon>Bacteria</taxon>
        <taxon>Pseudomonadati</taxon>
        <taxon>Pseudomonadota</taxon>
        <taxon>Betaproteobacteria</taxon>
        <taxon>Burkholderiales</taxon>
        <taxon>Burkholderiaceae</taxon>
        <taxon>Ralstonia</taxon>
        <taxon>Ralstonia solanacearum species complex</taxon>
    </lineage>
</organism>
<sequence length="216" mass="23823">MELNRTHDASRRSWLDEANIPGTDFPLQNLPLCVFRRKGSDENWRGGVAIGDPIVDLAALQRTTCLQDLAAEAVRAAAAPKLNALLDLGPSSWQALRHGLFDLLQAGSAHEQSVRETLVPQSEAEHAVPVDAIEHGRGNPYAEAVGSTVTEAKRNAITLRDAERDERHRIANGRLPAPRQCNQDMDDTTVVPVEVNDPLEAAARKAEEAYRKTRWR</sequence>
<evidence type="ECO:0000313" key="3">
    <source>
        <dbReference type="EMBL" id="OYQ10207.1"/>
    </source>
</evidence>
<comment type="caution">
    <text evidence="3">The sequence shown here is derived from an EMBL/GenBank/DDBJ whole genome shotgun (WGS) entry which is preliminary data.</text>
</comment>
<evidence type="ECO:0000256" key="1">
    <source>
        <dbReference type="ARBA" id="ARBA00022723"/>
    </source>
</evidence>
<dbReference type="PANTHER" id="PTHR43069">
    <property type="entry name" value="FUMARYLACETOACETASE"/>
    <property type="match status" value="1"/>
</dbReference>
<dbReference type="GO" id="GO:1902000">
    <property type="term" value="P:homogentisate catabolic process"/>
    <property type="evidence" value="ECO:0007669"/>
    <property type="project" value="TreeGrafter"/>
</dbReference>
<dbReference type="GO" id="GO:0004334">
    <property type="term" value="F:fumarylacetoacetase activity"/>
    <property type="evidence" value="ECO:0007669"/>
    <property type="project" value="InterPro"/>
</dbReference>
<dbReference type="GO" id="GO:0006572">
    <property type="term" value="P:L-tyrosine catabolic process"/>
    <property type="evidence" value="ECO:0007669"/>
    <property type="project" value="TreeGrafter"/>
</dbReference>
<name>A0AAP7ZJG1_RALSL</name>
<dbReference type="AlphaFoldDB" id="A0AAP7ZJG1"/>
<dbReference type="PANTHER" id="PTHR43069:SF2">
    <property type="entry name" value="FUMARYLACETOACETASE"/>
    <property type="match status" value="1"/>
</dbReference>
<dbReference type="InterPro" id="IPR015377">
    <property type="entry name" value="Fumarylacetoacetase_N"/>
</dbReference>
<dbReference type="InterPro" id="IPR005959">
    <property type="entry name" value="Fumarylacetoacetase"/>
</dbReference>
<dbReference type="SUPFAM" id="SSF63433">
    <property type="entry name" value="Fumarylacetoacetate hydrolase, FAH, N-terminal domain"/>
    <property type="match status" value="1"/>
</dbReference>
<gene>
    <name evidence="3" type="ORF">B7R77_19550</name>
</gene>
<dbReference type="InterPro" id="IPR036462">
    <property type="entry name" value="Fumarylacetoacetase_N_sf"/>
</dbReference>
<evidence type="ECO:0000259" key="2">
    <source>
        <dbReference type="Pfam" id="PF09298"/>
    </source>
</evidence>
<feature type="domain" description="Fumarylacetoacetase N-terminal" evidence="2">
    <location>
        <begin position="28"/>
        <end position="129"/>
    </location>
</feature>
<proteinExistence type="predicted"/>
<dbReference type="Proteomes" id="UP000216164">
    <property type="component" value="Unassembled WGS sequence"/>
</dbReference>
<reference evidence="3 4" key="1">
    <citation type="submission" date="2017-04" db="EMBL/GenBank/DDBJ databases">
        <title>Genome Announcement: Closed genomes of Ralstonia solanacearum strains K60, UW551, and UW700.</title>
        <authorList>
            <person name="Hayes M."/>
            <person name="Macintyre A.M."/>
            <person name="Allen C."/>
        </authorList>
    </citation>
    <scope>NUCLEOTIDE SEQUENCE [LARGE SCALE GENOMIC DNA]</scope>
    <source>
        <strain evidence="3 4">UW25</strain>
    </source>
</reference>
<keyword evidence="1" id="KW-0479">Metal-binding</keyword>
<dbReference type="EMBL" id="NCTK01000002">
    <property type="protein sequence ID" value="OYQ10207.1"/>
    <property type="molecule type" value="Genomic_DNA"/>
</dbReference>
<accession>A0AAP7ZJG1</accession>
<evidence type="ECO:0000313" key="4">
    <source>
        <dbReference type="Proteomes" id="UP000216164"/>
    </source>
</evidence>
<dbReference type="GO" id="GO:0046872">
    <property type="term" value="F:metal ion binding"/>
    <property type="evidence" value="ECO:0007669"/>
    <property type="project" value="UniProtKB-KW"/>
</dbReference>